<comment type="subunit">
    <text evidence="6">Interacts with CNNM4/ACDP4. Interacts with RANBP2.</text>
</comment>
<dbReference type="InParanoid" id="A0A6L2PXK3"/>
<comment type="caution">
    <text evidence="9">The sequence shown here is derived from an EMBL/GenBank/DDBJ whole genome shotgun (WGS) entry which is preliminary data.</text>
</comment>
<evidence type="ECO:0000313" key="9">
    <source>
        <dbReference type="EMBL" id="GFG37361.1"/>
    </source>
</evidence>
<dbReference type="Proteomes" id="UP000502823">
    <property type="component" value="Unassembled WGS sequence"/>
</dbReference>
<feature type="transmembrane region" description="Helical" evidence="8">
    <location>
        <begin position="63"/>
        <end position="84"/>
    </location>
</feature>
<reference evidence="10" key="1">
    <citation type="submission" date="2020-01" db="EMBL/GenBank/DDBJ databases">
        <title>Draft genome sequence of the Termite Coptotermes fromosanus.</title>
        <authorList>
            <person name="Itakura S."/>
            <person name="Yosikawa Y."/>
            <person name="Umezawa K."/>
        </authorList>
    </citation>
    <scope>NUCLEOTIDE SEQUENCE [LARGE SCALE GENOMIC DNA]</scope>
</reference>
<keyword evidence="5 8" id="KW-0472">Membrane</keyword>
<evidence type="ECO:0000256" key="4">
    <source>
        <dbReference type="ARBA" id="ARBA00022989"/>
    </source>
</evidence>
<evidence type="ECO:0000256" key="1">
    <source>
        <dbReference type="ARBA" id="ARBA00004007"/>
    </source>
</evidence>
<keyword evidence="10" id="KW-1185">Reference proteome</keyword>
<dbReference type="GO" id="GO:0005507">
    <property type="term" value="F:copper ion binding"/>
    <property type="evidence" value="ECO:0007669"/>
    <property type="project" value="InterPro"/>
</dbReference>
<evidence type="ECO:0000256" key="2">
    <source>
        <dbReference type="ARBA" id="ARBA00004243"/>
    </source>
</evidence>
<dbReference type="InterPro" id="IPR007533">
    <property type="entry name" value="Cyt_c_oxidase_assmbl_CtaG"/>
</dbReference>
<evidence type="ECO:0000256" key="3">
    <source>
        <dbReference type="ARBA" id="ARBA00022692"/>
    </source>
</evidence>
<dbReference type="FunFam" id="2.60.370.10:FF:000001">
    <property type="entry name" value="COX11 cytochrome c oxidase assembly homolog"/>
    <property type="match status" value="1"/>
</dbReference>
<dbReference type="GO" id="GO:0005743">
    <property type="term" value="C:mitochondrial inner membrane"/>
    <property type="evidence" value="ECO:0007669"/>
    <property type="project" value="UniProtKB-SubCell"/>
</dbReference>
<dbReference type="Pfam" id="PF04442">
    <property type="entry name" value="CtaG_Cox11"/>
    <property type="match status" value="1"/>
</dbReference>
<evidence type="ECO:0000256" key="6">
    <source>
        <dbReference type="ARBA" id="ARBA00063165"/>
    </source>
</evidence>
<organism evidence="9 10">
    <name type="scientific">Coptotermes formosanus</name>
    <name type="common">Formosan subterranean termite</name>
    <dbReference type="NCBI Taxonomy" id="36987"/>
    <lineage>
        <taxon>Eukaryota</taxon>
        <taxon>Metazoa</taxon>
        <taxon>Ecdysozoa</taxon>
        <taxon>Arthropoda</taxon>
        <taxon>Hexapoda</taxon>
        <taxon>Insecta</taxon>
        <taxon>Pterygota</taxon>
        <taxon>Neoptera</taxon>
        <taxon>Polyneoptera</taxon>
        <taxon>Dictyoptera</taxon>
        <taxon>Blattodea</taxon>
        <taxon>Blattoidea</taxon>
        <taxon>Termitoidae</taxon>
        <taxon>Rhinotermitidae</taxon>
        <taxon>Coptotermes</taxon>
    </lineage>
</organism>
<evidence type="ECO:0000256" key="5">
    <source>
        <dbReference type="ARBA" id="ARBA00023136"/>
    </source>
</evidence>
<dbReference type="EMBL" id="BLKM01000691">
    <property type="protein sequence ID" value="GFG37361.1"/>
    <property type="molecule type" value="Genomic_DNA"/>
</dbReference>
<protein>
    <recommendedName>
        <fullName evidence="7">Cytochrome c oxidase assembly protein COX11, mitochondrial</fullName>
    </recommendedName>
</protein>
<dbReference type="PANTHER" id="PTHR21320">
    <property type="entry name" value="CYTOCHROME C OXIDASE ASSEMBLY PROTEIN COX11-RELATED"/>
    <property type="match status" value="1"/>
</dbReference>
<accession>A0A6L2PXK3</accession>
<name>A0A6L2PXK3_COPFO</name>
<dbReference type="PANTHER" id="PTHR21320:SF3">
    <property type="entry name" value="CYTOCHROME C OXIDASE ASSEMBLY PROTEIN COX11, MITOCHONDRIAL-RELATED"/>
    <property type="match status" value="1"/>
</dbReference>
<dbReference type="AlphaFoldDB" id="A0A6L2PXK3"/>
<keyword evidence="3 8" id="KW-0812">Transmembrane</keyword>
<dbReference type="OrthoDB" id="1704689at2759"/>
<evidence type="ECO:0000256" key="8">
    <source>
        <dbReference type="SAM" id="Phobius"/>
    </source>
</evidence>
<comment type="subcellular location">
    <subcellularLocation>
        <location evidence="2">Mitochondrion inner membrane</location>
        <topology evidence="2">Single-pass membrane protein</topology>
        <orientation evidence="2">Intermembrane side</orientation>
    </subcellularLocation>
</comment>
<dbReference type="NCBIfam" id="NF003465">
    <property type="entry name" value="PRK05089.1"/>
    <property type="match status" value="1"/>
</dbReference>
<dbReference type="HAMAP" id="MF_00155">
    <property type="entry name" value="CtaG"/>
    <property type="match status" value="1"/>
</dbReference>
<keyword evidence="4 8" id="KW-1133">Transmembrane helix</keyword>
<dbReference type="Gene3D" id="2.60.370.10">
    <property type="entry name" value="Ctag/Cox11"/>
    <property type="match status" value="1"/>
</dbReference>
<evidence type="ECO:0000256" key="7">
    <source>
        <dbReference type="ARBA" id="ARBA00068998"/>
    </source>
</evidence>
<dbReference type="InterPro" id="IPR023471">
    <property type="entry name" value="CtaG/Cox11_dom_sf"/>
</dbReference>
<comment type="function">
    <text evidence="1">Exerts its effect at some terminal stage of cytochrome c oxidase synthesis, probably by being involved in the insertion of the copper B into subunit I.</text>
</comment>
<sequence>MWFFGLSCRHLLRAACVSDVRVRVQHCAKFHFRSTVLRSFKREQNIRESAAWAERQKKLRSTVYYVVATAVLTVGLSYAAVPLYRMFCQAYSYGGTTGVGHDADKVETMVKVRDRVISVRFNADTAASMRWNFRPQQTEIKVVSPGETALAFYSACNPTDVPVTGISTYNVIPFEAGQYFNKIQCFCFEEQLLNPHEEVDMPVFFYIDPEFAEDPKMEAVDTLTLSYTFFEAKPGLKLPVPSFMKQ</sequence>
<dbReference type="FunCoup" id="A0A6L2PXK3">
    <property type="interactions" value="1024"/>
</dbReference>
<dbReference type="SUPFAM" id="SSF110111">
    <property type="entry name" value="Ctag/Cox11"/>
    <property type="match status" value="1"/>
</dbReference>
<gene>
    <name evidence="9" type="ORF">Cfor_08488</name>
</gene>
<proteinExistence type="inferred from homology"/>
<evidence type="ECO:0000313" key="10">
    <source>
        <dbReference type="Proteomes" id="UP000502823"/>
    </source>
</evidence>